<dbReference type="OrthoDB" id="365127at2759"/>
<gene>
    <name evidence="1" type="ORF">BMR1_01G03376</name>
</gene>
<evidence type="ECO:0000313" key="1">
    <source>
        <dbReference type="EMBL" id="SIO73475.1"/>
    </source>
</evidence>
<dbReference type="GeneID" id="33043622"/>
<reference evidence="1 2" key="1">
    <citation type="journal article" date="2012" name="Nucleic Acids Res.">
        <title>Sequencing of the smallest Apicomplexan genome from the human pathogen Babesia microti.</title>
        <authorList>
            <person name="Cornillot E."/>
            <person name="Hadj-Kaddour K."/>
            <person name="Dassouli A."/>
            <person name="Noel B."/>
            <person name="Ranwez V."/>
            <person name="Vacherie B."/>
            <person name="Augagneur Y."/>
            <person name="Bres V."/>
            <person name="Duclos A."/>
            <person name="Randazzo S."/>
            <person name="Carcy B."/>
            <person name="Debierre-Grockiego F."/>
            <person name="Delbecq S."/>
            <person name="Moubri-Menage K."/>
            <person name="Shams-Eldin H."/>
            <person name="Usmani-Brown S."/>
            <person name="Bringaud F."/>
            <person name="Wincker P."/>
            <person name="Vivares C.P."/>
            <person name="Schwarz R.T."/>
            <person name="Schetters T.P."/>
            <person name="Krause P.J."/>
            <person name="Gorenflot A."/>
            <person name="Berry V."/>
            <person name="Barbe V."/>
            <person name="Ben Mamoun C."/>
        </authorList>
    </citation>
    <scope>NUCLEOTIDE SEQUENCE [LARGE SCALE GENOMIC DNA]</scope>
    <source>
        <strain evidence="1 2">RI</strain>
    </source>
</reference>
<dbReference type="Proteomes" id="UP000002899">
    <property type="component" value="Chromosome I"/>
</dbReference>
<protein>
    <submittedName>
        <fullName evidence="1">Uncharacterized protein</fullName>
    </submittedName>
</protein>
<reference evidence="1 2" key="3">
    <citation type="journal article" date="2016" name="Sci. Rep.">
        <title>Genome-wide diversity and gene expression profiling of Babesia microti isolates identify polymorphic genes that mediate host-pathogen interactions.</title>
        <authorList>
            <person name="Silva J.C."/>
            <person name="Cornillot E."/>
            <person name="McCracken C."/>
            <person name="Usmani-Brown S."/>
            <person name="Dwivedi A."/>
            <person name="Ifeonu O.O."/>
            <person name="Crabtree J."/>
            <person name="Gotia H.T."/>
            <person name="Virji A.Z."/>
            <person name="Reynes C."/>
            <person name="Colinge J."/>
            <person name="Kumar V."/>
            <person name="Lawres L."/>
            <person name="Pazzi J.E."/>
            <person name="Pablo J.V."/>
            <person name="Hung C."/>
            <person name="Brancato J."/>
            <person name="Kumari P."/>
            <person name="Orvis J."/>
            <person name="Tretina K."/>
            <person name="Chibucos M."/>
            <person name="Ott S."/>
            <person name="Sadzewicz L."/>
            <person name="Sengamalay N."/>
            <person name="Shetty A.C."/>
            <person name="Su Q."/>
            <person name="Tallon L."/>
            <person name="Fraser C.M."/>
            <person name="Frutos R."/>
            <person name="Molina D.M."/>
            <person name="Krause P.J."/>
            <person name="Ben Mamoun C."/>
        </authorList>
    </citation>
    <scope>NUCLEOTIDE SEQUENCE [LARGE SCALE GENOMIC DNA]</scope>
    <source>
        <strain evidence="1 2">RI</strain>
    </source>
</reference>
<evidence type="ECO:0000313" key="2">
    <source>
        <dbReference type="Proteomes" id="UP000002899"/>
    </source>
</evidence>
<name>A0A1N6LX78_BABMR</name>
<dbReference type="KEGG" id="bmic:BMR1_01G03376"/>
<organism evidence="1 2">
    <name type="scientific">Babesia microti (strain RI)</name>
    <dbReference type="NCBI Taxonomy" id="1133968"/>
    <lineage>
        <taxon>Eukaryota</taxon>
        <taxon>Sar</taxon>
        <taxon>Alveolata</taxon>
        <taxon>Apicomplexa</taxon>
        <taxon>Aconoidasida</taxon>
        <taxon>Piroplasmida</taxon>
        <taxon>Babesiidae</taxon>
        <taxon>Babesia</taxon>
    </lineage>
</organism>
<dbReference type="RefSeq" id="XP_021337571.1">
    <property type="nucleotide sequence ID" value="XM_021482990.1"/>
</dbReference>
<keyword evidence="2" id="KW-1185">Reference proteome</keyword>
<dbReference type="AlphaFoldDB" id="A0A1N6LX78"/>
<sequence>MNLFWCGCLPENDESTQICPNKKLIMPSGQDVNDKDLDKEGFKALMLSFASRAKKNAPCFILNTQAVNVIPATYTVDKNFQTFIIKASGSSAIEIPITKIETVMGYEELFKHEDTNHWLDDPLIKSLSNDELNRFVLVEHWDEDGIKLKRLCLLEGKDITTSDMFITCIRILKLYRST</sequence>
<accession>A0A1N6LX78</accession>
<dbReference type="EMBL" id="FO082871">
    <property type="protein sequence ID" value="SIO73475.1"/>
    <property type="molecule type" value="Genomic_DNA"/>
</dbReference>
<dbReference type="VEuPathDB" id="PiroplasmaDB:BMR1_01G03376"/>
<reference evidence="1 2" key="2">
    <citation type="journal article" date="2013" name="PLoS ONE">
        <title>Whole genome mapping and re-organization of the nuclear and mitochondrial genomes of Babesia microti isolates.</title>
        <authorList>
            <person name="Cornillot E."/>
            <person name="Dassouli A."/>
            <person name="Garg A."/>
            <person name="Pachikara N."/>
            <person name="Randazzo S."/>
            <person name="Depoix D."/>
            <person name="Carcy B."/>
            <person name="Delbecq S."/>
            <person name="Frutos R."/>
            <person name="Silva J.C."/>
            <person name="Sutton R."/>
            <person name="Krause P.J."/>
            <person name="Mamoun C.B."/>
        </authorList>
    </citation>
    <scope>NUCLEOTIDE SEQUENCE [LARGE SCALE GENOMIC DNA]</scope>
    <source>
        <strain evidence="1 2">RI</strain>
    </source>
</reference>
<proteinExistence type="predicted"/>